<dbReference type="PROSITE" id="PS00022">
    <property type="entry name" value="EGF_1"/>
    <property type="match status" value="6"/>
</dbReference>
<dbReference type="SUPFAM" id="SSF57196">
    <property type="entry name" value="EGF/Laminin"/>
    <property type="match status" value="3"/>
</dbReference>
<dbReference type="InterPro" id="IPR009030">
    <property type="entry name" value="Growth_fac_rcpt_cys_sf"/>
</dbReference>
<feature type="domain" description="EGF-like" evidence="9">
    <location>
        <begin position="513"/>
        <end position="549"/>
    </location>
</feature>
<keyword evidence="1 6" id="KW-0245">EGF-like domain</keyword>
<feature type="region of interest" description="Disordered" evidence="7">
    <location>
        <begin position="691"/>
        <end position="722"/>
    </location>
</feature>
<dbReference type="PANTHER" id="PTHR24049">
    <property type="entry name" value="CRUMBS FAMILY MEMBER"/>
    <property type="match status" value="1"/>
</dbReference>
<proteinExistence type="predicted"/>
<reference evidence="11" key="1">
    <citation type="submission" date="2025-08" db="UniProtKB">
        <authorList>
            <consortium name="RefSeq"/>
        </authorList>
    </citation>
    <scope>IDENTIFICATION</scope>
    <source>
        <tissue evidence="11">Whole sample</tissue>
    </source>
</reference>
<feature type="disulfide bond" evidence="6">
    <location>
        <begin position="580"/>
        <end position="589"/>
    </location>
</feature>
<evidence type="ECO:0000256" key="3">
    <source>
        <dbReference type="ARBA" id="ARBA00022737"/>
    </source>
</evidence>
<feature type="transmembrane region" description="Helical" evidence="8">
    <location>
        <begin position="651"/>
        <end position="673"/>
    </location>
</feature>
<dbReference type="InterPro" id="IPR049883">
    <property type="entry name" value="NOTCH1_EGF-like"/>
</dbReference>
<feature type="disulfide bond" evidence="6">
    <location>
        <begin position="502"/>
        <end position="511"/>
    </location>
</feature>
<keyword evidence="8" id="KW-1133">Transmembrane helix</keyword>
<dbReference type="RefSeq" id="XP_022330542.1">
    <property type="nucleotide sequence ID" value="XM_022474834.1"/>
</dbReference>
<dbReference type="FunFam" id="2.10.25.10:FF:000173">
    <property type="entry name" value="Neurogenic locus notch protein 2"/>
    <property type="match status" value="2"/>
</dbReference>
<dbReference type="PROSITE" id="PS00010">
    <property type="entry name" value="ASX_HYDROXYL"/>
    <property type="match status" value="4"/>
</dbReference>
<dbReference type="CDD" id="cd00054">
    <property type="entry name" value="EGF_CA"/>
    <property type="match status" value="5"/>
</dbReference>
<dbReference type="SUPFAM" id="SSF57184">
    <property type="entry name" value="Growth factor receptor domain"/>
    <property type="match status" value="1"/>
</dbReference>
<accession>A0A8B8DQM2</accession>
<evidence type="ECO:0000256" key="8">
    <source>
        <dbReference type="SAM" id="Phobius"/>
    </source>
</evidence>
<evidence type="ECO:0000256" key="4">
    <source>
        <dbReference type="ARBA" id="ARBA00023157"/>
    </source>
</evidence>
<dbReference type="PROSITE" id="PS01187">
    <property type="entry name" value="EGF_CA"/>
    <property type="match status" value="1"/>
</dbReference>
<feature type="disulfide bond" evidence="6">
    <location>
        <begin position="464"/>
        <end position="473"/>
    </location>
</feature>
<dbReference type="GO" id="GO:0032991">
    <property type="term" value="C:protein-containing complex"/>
    <property type="evidence" value="ECO:0007669"/>
    <property type="project" value="TreeGrafter"/>
</dbReference>
<feature type="compositionally biased region" description="Basic and acidic residues" evidence="7">
    <location>
        <begin position="691"/>
        <end position="701"/>
    </location>
</feature>
<dbReference type="PROSITE" id="PS01186">
    <property type="entry name" value="EGF_2"/>
    <property type="match status" value="5"/>
</dbReference>
<organism evidence="10 11">
    <name type="scientific">Crassostrea virginica</name>
    <name type="common">Eastern oyster</name>
    <dbReference type="NCBI Taxonomy" id="6565"/>
    <lineage>
        <taxon>Eukaryota</taxon>
        <taxon>Metazoa</taxon>
        <taxon>Spiralia</taxon>
        <taxon>Lophotrochozoa</taxon>
        <taxon>Mollusca</taxon>
        <taxon>Bivalvia</taxon>
        <taxon>Autobranchia</taxon>
        <taxon>Pteriomorphia</taxon>
        <taxon>Ostreida</taxon>
        <taxon>Ostreoidea</taxon>
        <taxon>Ostreidae</taxon>
        <taxon>Crassostrea</taxon>
    </lineage>
</organism>
<dbReference type="InterPro" id="IPR000152">
    <property type="entry name" value="EGF-type_Asp/Asn_hydroxyl_site"/>
</dbReference>
<dbReference type="PROSITE" id="PS50026">
    <property type="entry name" value="EGF_3"/>
    <property type="match status" value="6"/>
</dbReference>
<dbReference type="Pfam" id="PF00008">
    <property type="entry name" value="EGF"/>
    <property type="match status" value="2"/>
</dbReference>
<dbReference type="Proteomes" id="UP000694844">
    <property type="component" value="Chromosome 4"/>
</dbReference>
<comment type="caution">
    <text evidence="6">Lacks conserved residue(s) required for the propagation of feature annotation.</text>
</comment>
<feature type="domain" description="EGF-like" evidence="9">
    <location>
        <begin position="439"/>
        <end position="474"/>
    </location>
</feature>
<dbReference type="InterPro" id="IPR051022">
    <property type="entry name" value="Notch_Cell-Fate_Det"/>
</dbReference>
<evidence type="ECO:0000256" key="5">
    <source>
        <dbReference type="ARBA" id="ARBA00023180"/>
    </source>
</evidence>
<keyword evidence="3" id="KW-0677">Repeat</keyword>
<feature type="disulfide bond" evidence="6">
    <location>
        <begin position="539"/>
        <end position="548"/>
    </location>
</feature>
<evidence type="ECO:0000313" key="11">
    <source>
        <dbReference type="RefSeq" id="XP_022330542.1"/>
    </source>
</evidence>
<feature type="disulfide bond" evidence="6">
    <location>
        <begin position="619"/>
        <end position="628"/>
    </location>
</feature>
<gene>
    <name evidence="11" type="primary">LOC111128890</name>
</gene>
<sequence length="732" mass="80612">MTRSAIVSSRGTGIAMKENNVVVCLLLAAVLFDLTSCTFLGGTISWRENRMKIRYIYRMNFDLGTGPCGSGCSATDIGSKTVTGRPFSDTYWTCSVGCLNNVTGSDLNYVVTAVGDNPDWEQGENIFQQRMTDTMFTMSLTIPATLTNGNRITLSTTIDTRVRNDTQGINSSPVAALPPYTGIPFGCVSNVTLPVMDPDGDVVKCRWTNSSECGQGCNELPEAYLDENSCSIYLNATSSKGYTAGHRYRVSVTVEDFPRFPIKLASKVLLPNQPINSIPLQFHINVVPSSTHCKPSITFDKKNFPDNSVASYSFMDFHNHVDFVFPIYISSTRPNTTFVQSFPQMVTTTTSKNHSGNRHYLEVYSKWRPLPQQLGENILCVWGKDHDGVTSRKHCIIGLIADSNECISRPCHGSATCLNLYMKYACSCPPGFRGGNCQEKITCAENPCLNNGSCSFNSTFSCHCNKGFMGNFCQYEKQPCSSFPCKNGGRCSSSRGSYKCLCHTNFLGQNCETFDACHSTPCLNNGTCRNLNGSFVCLCPPGWKGPDCSQDLNECGQSTTTMCSNGGTCINQIGSFVCHCKSGWTGNSCTQDIDECSHYSPCHNNGTCRNTPGSFSCTCHKGWMGANCQLSSHLVMNDVNEKQKSLFPLQLLYILAGIILGCLLLGICIYLIFKRYRAKIQPKLKDCHSVESNRRDSKDLQSKSNKNLQRAKAKAKLKPKVKGRVVRQSLEF</sequence>
<evidence type="ECO:0000259" key="9">
    <source>
        <dbReference type="PROSITE" id="PS50026"/>
    </source>
</evidence>
<dbReference type="AlphaFoldDB" id="A0A8B8DQM2"/>
<feature type="domain" description="EGF-like" evidence="9">
    <location>
        <begin position="476"/>
        <end position="512"/>
    </location>
</feature>
<dbReference type="GO" id="GO:0005509">
    <property type="term" value="F:calcium ion binding"/>
    <property type="evidence" value="ECO:0007669"/>
    <property type="project" value="InterPro"/>
</dbReference>
<dbReference type="GO" id="GO:0045197">
    <property type="term" value="P:establishment or maintenance of epithelial cell apical/basal polarity"/>
    <property type="evidence" value="ECO:0007669"/>
    <property type="project" value="TreeGrafter"/>
</dbReference>
<evidence type="ECO:0000256" key="2">
    <source>
        <dbReference type="ARBA" id="ARBA00022729"/>
    </source>
</evidence>
<dbReference type="GeneID" id="111128890"/>
<dbReference type="InterPro" id="IPR018097">
    <property type="entry name" value="EGF_Ca-bd_CS"/>
</dbReference>
<dbReference type="Pfam" id="PF07645">
    <property type="entry name" value="EGF_CA"/>
    <property type="match status" value="3"/>
</dbReference>
<keyword evidence="4 6" id="KW-1015">Disulfide bond</keyword>
<feature type="domain" description="EGF-like" evidence="9">
    <location>
        <begin position="551"/>
        <end position="590"/>
    </location>
</feature>
<name>A0A8B8DQM2_CRAVI</name>
<dbReference type="SMART" id="SM00179">
    <property type="entry name" value="EGF_CA"/>
    <property type="match status" value="5"/>
</dbReference>
<evidence type="ECO:0000256" key="1">
    <source>
        <dbReference type="ARBA" id="ARBA00022536"/>
    </source>
</evidence>
<evidence type="ECO:0000256" key="6">
    <source>
        <dbReference type="PROSITE-ProRule" id="PRU00076"/>
    </source>
</evidence>
<dbReference type="GO" id="GO:0005886">
    <property type="term" value="C:plasma membrane"/>
    <property type="evidence" value="ECO:0007669"/>
    <property type="project" value="TreeGrafter"/>
</dbReference>
<keyword evidence="8" id="KW-0472">Membrane</keyword>
<keyword evidence="8" id="KW-0812">Transmembrane</keyword>
<keyword evidence="2" id="KW-0732">Signal</keyword>
<protein>
    <submittedName>
        <fullName evidence="11">Uncharacterized protein LOC111128890</fullName>
    </submittedName>
</protein>
<dbReference type="KEGG" id="cvn:111128890"/>
<evidence type="ECO:0000313" key="10">
    <source>
        <dbReference type="Proteomes" id="UP000694844"/>
    </source>
</evidence>
<feature type="domain" description="EGF-like" evidence="9">
    <location>
        <begin position="402"/>
        <end position="438"/>
    </location>
</feature>
<dbReference type="InterPro" id="IPR001881">
    <property type="entry name" value="EGF-like_Ca-bd_dom"/>
</dbReference>
<dbReference type="PANTHER" id="PTHR24049:SF22">
    <property type="entry name" value="DROSOPHILA CRUMBS HOMOLOG"/>
    <property type="match status" value="1"/>
</dbReference>
<feature type="domain" description="EGF-like" evidence="9">
    <location>
        <begin position="592"/>
        <end position="629"/>
    </location>
</feature>
<keyword evidence="10" id="KW-1185">Reference proteome</keyword>
<feature type="compositionally biased region" description="Basic residues" evidence="7">
    <location>
        <begin position="709"/>
        <end position="722"/>
    </location>
</feature>
<dbReference type="FunFam" id="2.10.25.10:FF:000125">
    <property type="entry name" value="Neurogenic locus notch protein-like"/>
    <property type="match status" value="1"/>
</dbReference>
<dbReference type="FunFam" id="2.10.25.10:FF:000109">
    <property type="entry name" value="Notch homolog 4, [Drosophila]"/>
    <property type="match status" value="1"/>
</dbReference>
<dbReference type="SMART" id="SM00181">
    <property type="entry name" value="EGF"/>
    <property type="match status" value="6"/>
</dbReference>
<dbReference type="OrthoDB" id="10063988at2759"/>
<dbReference type="GO" id="GO:0007157">
    <property type="term" value="P:heterophilic cell-cell adhesion via plasma membrane cell adhesion molecules"/>
    <property type="evidence" value="ECO:0007669"/>
    <property type="project" value="TreeGrafter"/>
</dbReference>
<dbReference type="Gene3D" id="2.10.25.10">
    <property type="entry name" value="Laminin"/>
    <property type="match status" value="6"/>
</dbReference>
<dbReference type="InterPro" id="IPR000742">
    <property type="entry name" value="EGF"/>
</dbReference>
<evidence type="ECO:0000256" key="7">
    <source>
        <dbReference type="SAM" id="MobiDB-lite"/>
    </source>
</evidence>
<keyword evidence="5" id="KW-0325">Glycoprotein</keyword>
<feature type="disulfide bond" evidence="6">
    <location>
        <begin position="428"/>
        <end position="437"/>
    </location>
</feature>